<feature type="compositionally biased region" description="Low complexity" evidence="6">
    <location>
        <begin position="1414"/>
        <end position="1431"/>
    </location>
</feature>
<dbReference type="EMBL" id="CT573213">
    <property type="protein sequence ID" value="CAJ60711.1"/>
    <property type="molecule type" value="Genomic_DNA"/>
</dbReference>
<dbReference type="STRING" id="326424.FRAAL2062"/>
<feature type="transmembrane region" description="Helical" evidence="7">
    <location>
        <begin position="283"/>
        <end position="301"/>
    </location>
</feature>
<evidence type="ECO:0000313" key="10">
    <source>
        <dbReference type="Proteomes" id="UP000000657"/>
    </source>
</evidence>
<dbReference type="InterPro" id="IPR050833">
    <property type="entry name" value="Poly_Biosynth_Transport"/>
</dbReference>
<dbReference type="SUPFAM" id="SSF53335">
    <property type="entry name" value="S-adenosyl-L-methionine-dependent methyltransferases"/>
    <property type="match status" value="1"/>
</dbReference>
<feature type="transmembrane region" description="Helical" evidence="7">
    <location>
        <begin position="864"/>
        <end position="886"/>
    </location>
</feature>
<feature type="region of interest" description="Disordered" evidence="6">
    <location>
        <begin position="543"/>
        <end position="606"/>
    </location>
</feature>
<organism evidence="9 10">
    <name type="scientific">Frankia alni (strain DSM 45986 / CECT 9034 / ACN14a)</name>
    <dbReference type="NCBI Taxonomy" id="326424"/>
    <lineage>
        <taxon>Bacteria</taxon>
        <taxon>Bacillati</taxon>
        <taxon>Actinomycetota</taxon>
        <taxon>Actinomycetes</taxon>
        <taxon>Frankiales</taxon>
        <taxon>Frankiaceae</taxon>
        <taxon>Frankia</taxon>
    </lineage>
</organism>
<dbReference type="GO" id="GO:0005886">
    <property type="term" value="C:plasma membrane"/>
    <property type="evidence" value="ECO:0007669"/>
    <property type="project" value="UniProtKB-SubCell"/>
</dbReference>
<dbReference type="GO" id="GO:0032259">
    <property type="term" value="P:methylation"/>
    <property type="evidence" value="ECO:0007669"/>
    <property type="project" value="UniProtKB-KW"/>
</dbReference>
<dbReference type="InterPro" id="IPR041698">
    <property type="entry name" value="Methyltransf_25"/>
</dbReference>
<evidence type="ECO:0000256" key="6">
    <source>
        <dbReference type="SAM" id="MobiDB-lite"/>
    </source>
</evidence>
<reference evidence="9 10" key="1">
    <citation type="journal article" date="2007" name="Genome Res.">
        <title>Genome characteristics of facultatively symbiotic Frankia sp. strains reflect host range and host plant biogeography.</title>
        <authorList>
            <person name="Normand P."/>
            <person name="Lapierre P."/>
            <person name="Tisa L.S."/>
            <person name="Gogarten J.P."/>
            <person name="Alloisio N."/>
            <person name="Bagnarol E."/>
            <person name="Bassi C.A."/>
            <person name="Berry A.M."/>
            <person name="Bickhart D.M."/>
            <person name="Choisne N."/>
            <person name="Couloux A."/>
            <person name="Cournoyer B."/>
            <person name="Cruveiller S."/>
            <person name="Daubin V."/>
            <person name="Demange N."/>
            <person name="Francino M.P."/>
            <person name="Goltsman E."/>
            <person name="Huang Y."/>
            <person name="Kopp O.R."/>
            <person name="Labarre L."/>
            <person name="Lapidus A."/>
            <person name="Lavire C."/>
            <person name="Marechal J."/>
            <person name="Martinez M."/>
            <person name="Mastronunzio J.E."/>
            <person name="Mullin B.C."/>
            <person name="Niemann J."/>
            <person name="Pujic P."/>
            <person name="Rawnsley T."/>
            <person name="Rouy Z."/>
            <person name="Schenowitz C."/>
            <person name="Sellstedt A."/>
            <person name="Tavares F."/>
            <person name="Tomkins J.P."/>
            <person name="Vallenet D."/>
            <person name="Valverde C."/>
            <person name="Wall L.G."/>
            <person name="Wang Y."/>
            <person name="Medigue C."/>
            <person name="Benson D.R."/>
        </authorList>
    </citation>
    <scope>NUCLEOTIDE SEQUENCE [LARGE SCALE GENOMIC DNA]</scope>
    <source>
        <strain evidence="10">DSM 45986 / CECT 9034 / ACN14a</strain>
    </source>
</reference>
<feature type="transmembrane region" description="Helical" evidence="7">
    <location>
        <begin position="699"/>
        <end position="726"/>
    </location>
</feature>
<evidence type="ECO:0000313" key="9">
    <source>
        <dbReference type="EMBL" id="CAJ60711.1"/>
    </source>
</evidence>
<feature type="transmembrane region" description="Helical" evidence="7">
    <location>
        <begin position="800"/>
        <end position="821"/>
    </location>
</feature>
<dbReference type="CDD" id="cd02440">
    <property type="entry name" value="AdoMet_MTases"/>
    <property type="match status" value="1"/>
</dbReference>
<keyword evidence="10" id="KW-1185">Reference proteome</keyword>
<evidence type="ECO:0000256" key="5">
    <source>
        <dbReference type="ARBA" id="ARBA00023136"/>
    </source>
</evidence>
<comment type="subcellular location">
    <subcellularLocation>
        <location evidence="1">Cell membrane</location>
        <topology evidence="1">Multi-pass membrane protein</topology>
    </subcellularLocation>
</comment>
<feature type="transmembrane region" description="Helical" evidence="7">
    <location>
        <begin position="666"/>
        <end position="687"/>
    </location>
</feature>
<dbReference type="GO" id="GO:0061542">
    <property type="term" value="F:3-demethylubiquinol 3-O-methyltransferase activity"/>
    <property type="evidence" value="ECO:0007669"/>
    <property type="project" value="UniProtKB-EC"/>
</dbReference>
<feature type="transmembrane region" description="Helical" evidence="7">
    <location>
        <begin position="738"/>
        <end position="761"/>
    </location>
</feature>
<feature type="transmembrane region" description="Helical" evidence="7">
    <location>
        <begin position="171"/>
        <end position="192"/>
    </location>
</feature>
<feature type="transmembrane region" description="Helical" evidence="7">
    <location>
        <begin position="128"/>
        <end position="151"/>
    </location>
</feature>
<feature type="transmembrane region" description="Helical" evidence="7">
    <location>
        <begin position="244"/>
        <end position="271"/>
    </location>
</feature>
<feature type="transmembrane region" description="Helical" evidence="7">
    <location>
        <begin position="471"/>
        <end position="490"/>
    </location>
</feature>
<feature type="transmembrane region" description="Helical" evidence="7">
    <location>
        <begin position="827"/>
        <end position="852"/>
    </location>
</feature>
<dbReference type="Gene3D" id="3.40.50.150">
    <property type="entry name" value="Vaccinia Virus protein VP39"/>
    <property type="match status" value="1"/>
</dbReference>
<proteinExistence type="predicted"/>
<feature type="transmembrane region" description="Helical" evidence="7">
    <location>
        <begin position="892"/>
        <end position="911"/>
    </location>
</feature>
<dbReference type="PANTHER" id="PTHR30250">
    <property type="entry name" value="PST FAMILY PREDICTED COLANIC ACID TRANSPORTER"/>
    <property type="match status" value="1"/>
</dbReference>
<dbReference type="eggNOG" id="COG2226">
    <property type="taxonomic scope" value="Bacteria"/>
</dbReference>
<dbReference type="HOGENOM" id="CLU_004794_0_0_11"/>
<accession>Q0RP23</accession>
<evidence type="ECO:0000256" key="3">
    <source>
        <dbReference type="ARBA" id="ARBA00022692"/>
    </source>
</evidence>
<protein>
    <submittedName>
        <fullName evidence="9">3-demethylubiquinone-9 3-O-methyltransferase</fullName>
        <ecNumber evidence="9">2.1.1.64</ecNumber>
    </submittedName>
</protein>
<gene>
    <name evidence="9" type="ordered locus">FRAAL2062</name>
</gene>
<evidence type="ECO:0000256" key="7">
    <source>
        <dbReference type="SAM" id="Phobius"/>
    </source>
</evidence>
<dbReference type="InterPro" id="IPR029063">
    <property type="entry name" value="SAM-dependent_MTases_sf"/>
</dbReference>
<dbReference type="EC" id="2.1.1.64" evidence="9"/>
<keyword evidence="5 7" id="KW-0472">Membrane</keyword>
<dbReference type="InterPro" id="IPR029468">
    <property type="entry name" value="O-ag_pol_Wzy"/>
</dbReference>
<evidence type="ECO:0000256" key="2">
    <source>
        <dbReference type="ARBA" id="ARBA00022475"/>
    </source>
</evidence>
<feature type="transmembrane region" description="Helical" evidence="7">
    <location>
        <begin position="947"/>
        <end position="966"/>
    </location>
</feature>
<feature type="transmembrane region" description="Helical" evidence="7">
    <location>
        <begin position="517"/>
        <end position="538"/>
    </location>
</feature>
<feature type="domain" description="Methyltransferase" evidence="8">
    <location>
        <begin position="1178"/>
        <end position="1267"/>
    </location>
</feature>
<feature type="transmembrane region" description="Helical" evidence="7">
    <location>
        <begin position="1008"/>
        <end position="1028"/>
    </location>
</feature>
<keyword evidence="9" id="KW-0808">Transferase</keyword>
<feature type="transmembrane region" description="Helical" evidence="7">
    <location>
        <begin position="308"/>
        <end position="326"/>
    </location>
</feature>
<feature type="region of interest" description="Disordered" evidence="6">
    <location>
        <begin position="1410"/>
        <end position="1439"/>
    </location>
</feature>
<feature type="transmembrane region" description="Helical" evidence="7">
    <location>
        <begin position="99"/>
        <end position="116"/>
    </location>
</feature>
<keyword evidence="2" id="KW-1003">Cell membrane</keyword>
<feature type="transmembrane region" description="Helical" evidence="7">
    <location>
        <begin position="72"/>
        <end position="93"/>
    </location>
</feature>
<name>Q0RP23_FRAAA</name>
<dbReference type="OrthoDB" id="5190879at2"/>
<dbReference type="Pfam" id="PF14296">
    <property type="entry name" value="O-ag_pol_Wzy"/>
    <property type="match status" value="1"/>
</dbReference>
<evidence type="ECO:0000256" key="4">
    <source>
        <dbReference type="ARBA" id="ARBA00022989"/>
    </source>
</evidence>
<sequence>MAVPRRAAGPCQSRWPYPPVSVAPLLTAPPTHTVPPDRAVRLDQVAQLDQVAPPTRTARPDRGAAPSRRASGVALAGCLLALFAVAAWSSSFAALAEHSAARLSVAVVAGCVLLCVRAQPRGVWACSSVYLITLSVFHFGVAALFATGTSFDRIRAQYDFRWLGVYPMSRLFAVATLGVVSAAVGVAAMTCLRAVRAGGESSEPAAIHRSGAAADRAAGAVDWPAPADRPALPDRPDLRAPVGFALLAVSVLGLVAIVLATGGIGLLFGSYAAVGETALRGPLVPYVLLGLGLGLVLAVIGGPSRWRTAALVVFALFAVVALPLGLRGEVMFPAVAAAAVAARRRIVVRGVVVLLGAVILLALIGGLREIRQSGLAATRLGAITFSPVDGIAELGASIRPIGSVLEWRDEFGERPPAGSTFYGQIDRLVSGRLLGLPQPPQFSDERLFNVLMLDREGPIGGSPIAEAYYNFGARGVVGFLLLTGLVVAWMDHGRSGRGTDTACLVLLVPLITEVRNAFAAVPVQVMLGLGVLGLTRAAEIVAARTPRTAPTRARRDPPRPSPTRPRPPRRAGQSGQIGRPWQTGQKWQKGRSGRAPVGRPGQIGRLPEQVVRRARRAGQQSLPAWSESAVAVGASVRGPWMTVDPAPSTLGRRVGMAHPYRGIGRVGAVVTGWLGLSALASLGQAVVTARMLPLSGRGALVVLLTVSALGSLVGGLGTNVAFRHYFGRGDPRVSLGDYLGLSAAAALPAAALITVASLQVIHLSGGARVDAALVLAIAVLAAANLLAVQVLDALNAAGSIVLAAGLVAATGLAQLGLLLAGPRHPSLAHILVILALCWAAQAVTGVTALARMGLSVRPRADPRAWRLLVVKGVPALGLNVGATMAFRFDRLLVAAFGGAGAAAVYSIAAATGEALRLLPGSVGQVVFHRAARGVLSRAALRTVTRSLLALLLVAAAVLALAAPWLVRTLFGPGYAAAVTPMRLLLVAELLLAPFLVECRALTGLGRTGAAGGAGLLGLAVSLATYPVLVPWRGPAGAAIGSMLAYALMTALARRALRGELVAPFARPAVPPTVAILRVADLVSPVRTRSSARAGRGRSAASPRKGEALMAPHPARDTLVVEPTAHGGRLVFYRRAADAAYWDELWDAQPADYRRARAGHLPLHLRRAVRRHLRPGGRVLEAGCGPGQFSVAMAARGFAVEAVDWAPRAVERLRAAAPEIRVWQGDVRRLDVPDGRYDAVYSPGVCEHFEDGPQEVLRETLRVLRPGGIALVSTPCFSPLLRVLSRGAGAGGARAGGVGAGGAGYEGAGVGGAGSGGGPVWLPRPRAGAGEFYQYAFTPAELAAVLRAVGFERVRAHPYGALATALEFTAAGRAVSTRVPRPHLRPLEAALDLLGAAHLSGRACLWVARRPAHPPGSSRVPRPAASPAALPSTTRKDRSA</sequence>
<dbReference type="PANTHER" id="PTHR30250:SF11">
    <property type="entry name" value="O-ANTIGEN TRANSPORTER-RELATED"/>
    <property type="match status" value="1"/>
</dbReference>
<dbReference type="Pfam" id="PF13649">
    <property type="entry name" value="Methyltransf_25"/>
    <property type="match status" value="1"/>
</dbReference>
<dbReference type="KEGG" id="fal:FRAAL2062"/>
<evidence type="ECO:0000256" key="1">
    <source>
        <dbReference type="ARBA" id="ARBA00004651"/>
    </source>
</evidence>
<dbReference type="Proteomes" id="UP000000657">
    <property type="component" value="Chromosome"/>
</dbReference>
<feature type="transmembrane region" description="Helical" evidence="7">
    <location>
        <begin position="346"/>
        <end position="367"/>
    </location>
</feature>
<dbReference type="eggNOG" id="COG2244">
    <property type="taxonomic scope" value="Bacteria"/>
</dbReference>
<keyword evidence="9" id="KW-0489">Methyltransferase</keyword>
<keyword evidence="4 7" id="KW-1133">Transmembrane helix</keyword>
<feature type="transmembrane region" description="Helical" evidence="7">
    <location>
        <begin position="972"/>
        <end position="996"/>
    </location>
</feature>
<feature type="transmembrane region" description="Helical" evidence="7">
    <location>
        <begin position="767"/>
        <end position="788"/>
    </location>
</feature>
<keyword evidence="3 7" id="KW-0812">Transmembrane</keyword>
<evidence type="ECO:0000259" key="8">
    <source>
        <dbReference type="Pfam" id="PF13649"/>
    </source>
</evidence>